<reference evidence="6 7" key="1">
    <citation type="submission" date="2012-05" db="EMBL/GenBank/DDBJ databases">
        <title>Recombination and specialization in a pathogen metapopulation.</title>
        <authorList>
            <person name="Gardiner A."/>
            <person name="Kemen E."/>
            <person name="Schultz-Larsen T."/>
            <person name="MacLean D."/>
            <person name="Van Oosterhout C."/>
            <person name="Jones J.D.G."/>
        </authorList>
    </citation>
    <scope>NUCLEOTIDE SEQUENCE [LARGE SCALE GENOMIC DNA]</scope>
    <source>
        <strain evidence="6 7">Ac Nc2</strain>
    </source>
</reference>
<dbReference type="Proteomes" id="UP000053237">
    <property type="component" value="Unassembled WGS sequence"/>
</dbReference>
<feature type="region of interest" description="Disordered" evidence="4">
    <location>
        <begin position="45"/>
        <end position="106"/>
    </location>
</feature>
<evidence type="ECO:0000256" key="1">
    <source>
        <dbReference type="ARBA" id="ARBA00005613"/>
    </source>
</evidence>
<dbReference type="GO" id="GO:0046872">
    <property type="term" value="F:metal ion binding"/>
    <property type="evidence" value="ECO:0007669"/>
    <property type="project" value="UniProtKB-KW"/>
</dbReference>
<dbReference type="EMBL" id="CAIX01000111">
    <property type="protein sequence ID" value="CCI45924.1"/>
    <property type="molecule type" value="Genomic_DNA"/>
</dbReference>
<sequence>MERRFKAFESDRHCNHKQNIGRSSIFVGRSGEEKISTTELSIRDNQVEESGFNENENLTREIQPCRDGSLQGDDYFSGESSEDDDDANQIDSDANQKNSQQLYSSSPPHIRHIHAELHLVECMRPFRCAMCGSVVADQDDVISKTFFGQTGKAFLMNNMYNFCMGSSRNRYLMTGLHTICDVHCSCCSALLGWKYLKAREPSQRYKEGKFIMERAVVDEIHGEWNA</sequence>
<evidence type="ECO:0000313" key="7">
    <source>
        <dbReference type="Proteomes" id="UP000053237"/>
    </source>
</evidence>
<dbReference type="InParanoid" id="A0A024GGR1"/>
<evidence type="ECO:0000256" key="3">
    <source>
        <dbReference type="ARBA" id="ARBA00022833"/>
    </source>
</evidence>
<accession>A0A024GGR1</accession>
<feature type="domain" description="Yippee" evidence="5">
    <location>
        <begin position="124"/>
        <end position="221"/>
    </location>
</feature>
<protein>
    <recommendedName>
        <fullName evidence="5">Yippee domain-containing protein</fullName>
    </recommendedName>
</protein>
<keyword evidence="2" id="KW-0479">Metal-binding</keyword>
<name>A0A024GGR1_9STRA</name>
<dbReference type="STRING" id="65357.A0A024GGR1"/>
<feature type="compositionally biased region" description="Polar residues" evidence="4">
    <location>
        <begin position="97"/>
        <end position="106"/>
    </location>
</feature>
<dbReference type="InterPro" id="IPR004910">
    <property type="entry name" value="Yippee/Mis18/Cereblon"/>
</dbReference>
<dbReference type="PROSITE" id="PS51792">
    <property type="entry name" value="YIPPEE"/>
    <property type="match status" value="1"/>
</dbReference>
<evidence type="ECO:0000259" key="5">
    <source>
        <dbReference type="PROSITE" id="PS51792"/>
    </source>
</evidence>
<evidence type="ECO:0000313" key="6">
    <source>
        <dbReference type="EMBL" id="CCI45924.1"/>
    </source>
</evidence>
<dbReference type="Pfam" id="PF03226">
    <property type="entry name" value="Yippee-Mis18"/>
    <property type="match status" value="1"/>
</dbReference>
<dbReference type="PANTHER" id="PTHR13848">
    <property type="entry name" value="PROTEIN YIPPEE-LIKE CG15309-RELATED"/>
    <property type="match status" value="1"/>
</dbReference>
<proteinExistence type="inferred from homology"/>
<comment type="similarity">
    <text evidence="1">Belongs to the yippee family.</text>
</comment>
<dbReference type="OrthoDB" id="6407410at2759"/>
<evidence type="ECO:0000256" key="4">
    <source>
        <dbReference type="SAM" id="MobiDB-lite"/>
    </source>
</evidence>
<comment type="caution">
    <text evidence="6">The sequence shown here is derived from an EMBL/GenBank/DDBJ whole genome shotgun (WGS) entry which is preliminary data.</text>
</comment>
<organism evidence="6 7">
    <name type="scientific">Albugo candida</name>
    <dbReference type="NCBI Taxonomy" id="65357"/>
    <lineage>
        <taxon>Eukaryota</taxon>
        <taxon>Sar</taxon>
        <taxon>Stramenopiles</taxon>
        <taxon>Oomycota</taxon>
        <taxon>Peronosporomycetes</taxon>
        <taxon>Albuginales</taxon>
        <taxon>Albuginaceae</taxon>
        <taxon>Albugo</taxon>
    </lineage>
</organism>
<gene>
    <name evidence="6" type="ORF">BN9_068340</name>
</gene>
<dbReference type="AlphaFoldDB" id="A0A024GGR1"/>
<dbReference type="InterPro" id="IPR039058">
    <property type="entry name" value="Yippee_fam"/>
</dbReference>
<keyword evidence="3" id="KW-0862">Zinc</keyword>
<keyword evidence="7" id="KW-1185">Reference proteome</keyword>
<evidence type="ECO:0000256" key="2">
    <source>
        <dbReference type="ARBA" id="ARBA00022723"/>
    </source>
</evidence>
<dbReference type="InterPro" id="IPR034751">
    <property type="entry name" value="Yippee"/>
</dbReference>